<dbReference type="Proteomes" id="UP000226192">
    <property type="component" value="Unassembled WGS sequence"/>
</dbReference>
<organism evidence="6 7">
    <name type="scientific">Ophiocordyceps australis</name>
    <dbReference type="NCBI Taxonomy" id="1399860"/>
    <lineage>
        <taxon>Eukaryota</taxon>
        <taxon>Fungi</taxon>
        <taxon>Dikarya</taxon>
        <taxon>Ascomycota</taxon>
        <taxon>Pezizomycotina</taxon>
        <taxon>Sordariomycetes</taxon>
        <taxon>Hypocreomycetidae</taxon>
        <taxon>Hypocreales</taxon>
        <taxon>Ophiocordycipitaceae</taxon>
        <taxon>Ophiocordyceps</taxon>
    </lineage>
</organism>
<dbReference type="InterPro" id="IPR007219">
    <property type="entry name" value="XnlR_reg_dom"/>
</dbReference>
<dbReference type="STRING" id="1399860.A0A2C5Y4Z8"/>
<feature type="compositionally biased region" description="Polar residues" evidence="4">
    <location>
        <begin position="700"/>
        <end position="711"/>
    </location>
</feature>
<evidence type="ECO:0000259" key="5">
    <source>
        <dbReference type="PROSITE" id="PS50048"/>
    </source>
</evidence>
<dbReference type="CDD" id="cd00067">
    <property type="entry name" value="GAL4"/>
    <property type="match status" value="1"/>
</dbReference>
<dbReference type="SUPFAM" id="SSF57701">
    <property type="entry name" value="Zn2/Cys6 DNA-binding domain"/>
    <property type="match status" value="1"/>
</dbReference>
<dbReference type="CDD" id="cd12148">
    <property type="entry name" value="fungal_TF_MHR"/>
    <property type="match status" value="1"/>
</dbReference>
<protein>
    <recommendedName>
        <fullName evidence="5">Zn(2)-C6 fungal-type domain-containing protein</fullName>
    </recommendedName>
</protein>
<keyword evidence="3" id="KW-0539">Nucleus</keyword>
<accession>A0A2C5Y4Z8</accession>
<evidence type="ECO:0000256" key="4">
    <source>
        <dbReference type="SAM" id="MobiDB-lite"/>
    </source>
</evidence>
<keyword evidence="7" id="KW-1185">Reference proteome</keyword>
<evidence type="ECO:0000256" key="2">
    <source>
        <dbReference type="ARBA" id="ARBA00022723"/>
    </source>
</evidence>
<feature type="compositionally biased region" description="Polar residues" evidence="4">
    <location>
        <begin position="678"/>
        <end position="688"/>
    </location>
</feature>
<dbReference type="Pfam" id="PF00172">
    <property type="entry name" value="Zn_clus"/>
    <property type="match status" value="1"/>
</dbReference>
<dbReference type="PANTHER" id="PTHR31001">
    <property type="entry name" value="UNCHARACTERIZED TRANSCRIPTIONAL REGULATORY PROTEIN"/>
    <property type="match status" value="1"/>
</dbReference>
<comment type="subcellular location">
    <subcellularLocation>
        <location evidence="1">Nucleus</location>
    </subcellularLocation>
</comment>
<dbReference type="Gene3D" id="4.10.240.10">
    <property type="entry name" value="Zn(2)-C6 fungal-type DNA-binding domain"/>
    <property type="match status" value="1"/>
</dbReference>
<sequence>MFMAAATAMPCGPAVAANAAPAGFHRTACNECQRRKQKCNREWPCDRCQRRKIADECRYSYASLHAAAPAASGSGQRVGDEGGYPVATNEGLVGAAPAEEEEGGEGLAARADDDPGFDALATARLFATLGIKAEAEPPKRASAEDFVSVDSSPQMQHLFSLLPQRQLMDKLMTAFTHDINYHYYIIYPPDFLRDYHIWWERRSSNRPITLQYTCLLAMICSCCIQHADSDVEEELQQALGLSAEKLSDELHAAVRQLAIIIPHGHYHMYNVQRLLQSCYWYKAEARFLEAWHVLSAAIMEARELRYHREPRPDTETSHESELRRRLWCILDTWDWQISSGLSRPKIINRVDCDSQLPSLTLEKFSSHAPSPLLHMKMQSELTRQLASRFSAPKNIIQPAEVEEYKELIEAWVRKFPPIYDFDNPDTSKDTQYPWIFPHRYYVYTMACLLILNPIRHYMVKSYSLDSPPRELGLRAVGVAYSLKLMKTLRRWVDRIYNRDGRLHFIIFSIFDTAAILCTAILKDNERTIAERQEIIDAIVDAVAMLHRLNSISKTAKTSYNLLERLARRIPQTQLAHQPGPDHLRKRTRLCRPLPAATAKLQFVPTPPPAAALQPHMDQGLCAAAGLSHVDLGYQMRPVYQGQYIAPDASSSSMPPTWVPMNAHAVPCDVMAPPRPQVDLSNPPTSYTHHFSPPAPFGPVSTPSTTSSLHKNNSFSSDASAAYTNLPLMSTVNDCGIPAFEVVPPPVPAALAVSAPAANNNGATPPEGNSPGFELETVTQAQLGELAPLWNWHSGNLDISMAAAAARGAGGVESGVV</sequence>
<feature type="domain" description="Zn(2)-C6 fungal-type" evidence="5">
    <location>
        <begin position="28"/>
        <end position="59"/>
    </location>
</feature>
<feature type="region of interest" description="Disordered" evidence="4">
    <location>
        <begin position="70"/>
        <end position="89"/>
    </location>
</feature>
<gene>
    <name evidence="6" type="ORF">CDD81_4344</name>
</gene>
<dbReference type="PANTHER" id="PTHR31001:SF84">
    <property type="entry name" value="FUNGAL SPECIFIC TRANSCRIPTION FACTOR"/>
    <property type="match status" value="1"/>
</dbReference>
<dbReference type="GO" id="GO:0005634">
    <property type="term" value="C:nucleus"/>
    <property type="evidence" value="ECO:0007669"/>
    <property type="project" value="UniProtKB-SubCell"/>
</dbReference>
<evidence type="ECO:0000313" key="7">
    <source>
        <dbReference type="Proteomes" id="UP000226192"/>
    </source>
</evidence>
<dbReference type="InterPro" id="IPR036864">
    <property type="entry name" value="Zn2-C6_fun-type_DNA-bd_sf"/>
</dbReference>
<proteinExistence type="predicted"/>
<evidence type="ECO:0000256" key="1">
    <source>
        <dbReference type="ARBA" id="ARBA00004123"/>
    </source>
</evidence>
<dbReference type="EMBL" id="NJET01000029">
    <property type="protein sequence ID" value="PHH64565.1"/>
    <property type="molecule type" value="Genomic_DNA"/>
</dbReference>
<dbReference type="OrthoDB" id="5344325at2759"/>
<dbReference type="GO" id="GO:0000981">
    <property type="term" value="F:DNA-binding transcription factor activity, RNA polymerase II-specific"/>
    <property type="evidence" value="ECO:0007669"/>
    <property type="project" value="InterPro"/>
</dbReference>
<comment type="caution">
    <text evidence="6">The sequence shown here is derived from an EMBL/GenBank/DDBJ whole genome shotgun (WGS) entry which is preliminary data.</text>
</comment>
<feature type="region of interest" description="Disordered" evidence="4">
    <location>
        <begin position="673"/>
        <end position="711"/>
    </location>
</feature>
<dbReference type="AlphaFoldDB" id="A0A2C5Y4Z8"/>
<dbReference type="PROSITE" id="PS50048">
    <property type="entry name" value="ZN2_CY6_FUNGAL_2"/>
    <property type="match status" value="1"/>
</dbReference>
<keyword evidence="2" id="KW-0479">Metal-binding</keyword>
<dbReference type="InterPro" id="IPR050613">
    <property type="entry name" value="Sec_Metabolite_Reg"/>
</dbReference>
<dbReference type="Pfam" id="PF04082">
    <property type="entry name" value="Fungal_trans"/>
    <property type="match status" value="1"/>
</dbReference>
<dbReference type="GO" id="GO:0006351">
    <property type="term" value="P:DNA-templated transcription"/>
    <property type="evidence" value="ECO:0007669"/>
    <property type="project" value="InterPro"/>
</dbReference>
<evidence type="ECO:0000313" key="6">
    <source>
        <dbReference type="EMBL" id="PHH64565.1"/>
    </source>
</evidence>
<dbReference type="GO" id="GO:0008270">
    <property type="term" value="F:zinc ion binding"/>
    <property type="evidence" value="ECO:0007669"/>
    <property type="project" value="InterPro"/>
</dbReference>
<dbReference type="SMART" id="SM00906">
    <property type="entry name" value="Fungal_trans"/>
    <property type="match status" value="1"/>
</dbReference>
<dbReference type="SMART" id="SM00066">
    <property type="entry name" value="GAL4"/>
    <property type="match status" value="1"/>
</dbReference>
<evidence type="ECO:0000256" key="3">
    <source>
        <dbReference type="ARBA" id="ARBA00023242"/>
    </source>
</evidence>
<dbReference type="GO" id="GO:0003677">
    <property type="term" value="F:DNA binding"/>
    <property type="evidence" value="ECO:0007669"/>
    <property type="project" value="InterPro"/>
</dbReference>
<reference evidence="6 7" key="1">
    <citation type="submission" date="2017-06" db="EMBL/GenBank/DDBJ databases">
        <title>Ant-infecting Ophiocordyceps genomes reveal a high diversity of potential behavioral manipulation genes and a possible major role for enterotoxins.</title>
        <authorList>
            <person name="De Bekker C."/>
            <person name="Evans H.C."/>
            <person name="Brachmann A."/>
            <person name="Hughes D.P."/>
        </authorList>
    </citation>
    <scope>NUCLEOTIDE SEQUENCE [LARGE SCALE GENOMIC DNA]</scope>
    <source>
        <strain evidence="6 7">Map64</strain>
    </source>
</reference>
<dbReference type="InterPro" id="IPR001138">
    <property type="entry name" value="Zn2Cys6_DnaBD"/>
</dbReference>
<name>A0A2C5Y4Z8_9HYPO</name>